<dbReference type="Proteomes" id="UP000091820">
    <property type="component" value="Unassembled WGS sequence"/>
</dbReference>
<name>A0A1A9W715_9MUSC</name>
<sequence>MSNNSSLSKVLVTNSTGLSLNERFTAISSQSAHTQTSQQRRSRSRSVNRTLSSIDQTTSAANQRLLQQLQRKHKLQAALKLKRRSMRNIGGSFGSNGDSGTIKPVKRGTVKAFRVGANGKPIRTNSLTNVATMKADREVANGRRSLHRVNSSSNLAGRLGPFGPRRPTVGGAAQRVARRRLERQSGRSAAPANSTAYRGNTRSRSRTRAFNKLTANPGPRPRQQSRSRNISGNNKRSRSRSLNRARSGGVPVVPVKARLGMRSGAAQNSNNYSNRRRNYDRRSNSLSRRGVATGRVQKRRNITKENVTRAVRGRGRMNRTRERSAVRNANVRNDVGTRSRSRSSTRRGRIGQSYGQQRSRPNDANRPQQQIRRRSRSQQRRSNTINNNKSRGQMQNQQQQQQQRHLRSRSRNGTRGKTNQGENKTIKKEDLDKELDQYMATTRTENDMDYLLKN</sequence>
<evidence type="ECO:0000313" key="5">
    <source>
        <dbReference type="Proteomes" id="UP000091820"/>
    </source>
</evidence>
<keyword evidence="1" id="KW-0694">RNA-binding</keyword>
<feature type="compositionally biased region" description="Polar residues" evidence="2">
    <location>
        <begin position="191"/>
        <end position="200"/>
    </location>
</feature>
<dbReference type="AlphaFoldDB" id="A0A1A9W715"/>
<feature type="region of interest" description="Disordered" evidence="2">
    <location>
        <begin position="138"/>
        <end position="296"/>
    </location>
</feature>
<evidence type="ECO:0000313" key="4">
    <source>
        <dbReference type="EnsemblMetazoa" id="GBRI008480-PA"/>
    </source>
</evidence>
<evidence type="ECO:0000259" key="3">
    <source>
        <dbReference type="SMART" id="SM01218"/>
    </source>
</evidence>
<dbReference type="STRING" id="37001.A0A1A9W715"/>
<protein>
    <submittedName>
        <fullName evidence="4">FoP_duplication domain-containing protein</fullName>
    </submittedName>
</protein>
<feature type="compositionally biased region" description="Low complexity" evidence="2">
    <location>
        <begin position="221"/>
        <end position="234"/>
    </location>
</feature>
<feature type="region of interest" description="Disordered" evidence="2">
    <location>
        <begin position="28"/>
        <end position="58"/>
    </location>
</feature>
<feature type="compositionally biased region" description="Low complexity" evidence="2">
    <location>
        <begin position="28"/>
        <end position="39"/>
    </location>
</feature>
<feature type="domain" description="Chromatin target of PRMT1 protein C-terminal" evidence="3">
    <location>
        <begin position="372"/>
        <end position="453"/>
    </location>
</feature>
<feature type="compositionally biased region" description="Basic and acidic residues" evidence="2">
    <location>
        <begin position="424"/>
        <end position="433"/>
    </location>
</feature>
<evidence type="ECO:0000256" key="1">
    <source>
        <dbReference type="ARBA" id="ARBA00022884"/>
    </source>
</evidence>
<organism evidence="4 5">
    <name type="scientific">Glossina brevipalpis</name>
    <dbReference type="NCBI Taxonomy" id="37001"/>
    <lineage>
        <taxon>Eukaryota</taxon>
        <taxon>Metazoa</taxon>
        <taxon>Ecdysozoa</taxon>
        <taxon>Arthropoda</taxon>
        <taxon>Hexapoda</taxon>
        <taxon>Insecta</taxon>
        <taxon>Pterygota</taxon>
        <taxon>Neoptera</taxon>
        <taxon>Endopterygota</taxon>
        <taxon>Diptera</taxon>
        <taxon>Brachycera</taxon>
        <taxon>Muscomorpha</taxon>
        <taxon>Hippoboscoidea</taxon>
        <taxon>Glossinidae</taxon>
        <taxon>Glossina</taxon>
    </lineage>
</organism>
<accession>A0A1A9W715</accession>
<evidence type="ECO:0000256" key="2">
    <source>
        <dbReference type="SAM" id="MobiDB-lite"/>
    </source>
</evidence>
<feature type="compositionally biased region" description="Basic residues" evidence="2">
    <location>
        <begin position="339"/>
        <end position="349"/>
    </location>
</feature>
<dbReference type="Pfam" id="PF13865">
    <property type="entry name" value="FoP_duplication"/>
    <property type="match status" value="1"/>
</dbReference>
<dbReference type="VEuPathDB" id="VectorBase:GBRI008480"/>
<reference evidence="5" key="1">
    <citation type="submission" date="2014-03" db="EMBL/GenBank/DDBJ databases">
        <authorList>
            <person name="Aksoy S."/>
            <person name="Warren W."/>
            <person name="Wilson R.K."/>
        </authorList>
    </citation>
    <scope>NUCLEOTIDE SEQUENCE [LARGE SCALE GENOMIC DNA]</scope>
    <source>
        <strain evidence="5">IAEA</strain>
    </source>
</reference>
<dbReference type="SMART" id="SM01218">
    <property type="entry name" value="FoP_duplication"/>
    <property type="match status" value="1"/>
</dbReference>
<keyword evidence="5" id="KW-1185">Reference proteome</keyword>
<feature type="compositionally biased region" description="Basic residues" evidence="2">
    <location>
        <begin position="404"/>
        <end position="414"/>
    </location>
</feature>
<feature type="compositionally biased region" description="Low complexity" evidence="2">
    <location>
        <begin position="380"/>
        <end position="403"/>
    </location>
</feature>
<dbReference type="GO" id="GO:0003723">
    <property type="term" value="F:RNA binding"/>
    <property type="evidence" value="ECO:0007669"/>
    <property type="project" value="UniProtKB-KW"/>
</dbReference>
<feature type="region of interest" description="Disordered" evidence="2">
    <location>
        <begin position="310"/>
        <end position="433"/>
    </location>
</feature>
<reference evidence="4" key="2">
    <citation type="submission" date="2020-05" db="UniProtKB">
        <authorList>
            <consortium name="EnsemblMetazoa"/>
        </authorList>
    </citation>
    <scope>IDENTIFICATION</scope>
    <source>
        <strain evidence="4">IAEA</strain>
    </source>
</reference>
<proteinExistence type="predicted"/>
<dbReference type="EnsemblMetazoa" id="GBRI008480-RA">
    <property type="protein sequence ID" value="GBRI008480-PA"/>
    <property type="gene ID" value="GBRI008480"/>
</dbReference>
<dbReference type="InterPro" id="IPR025715">
    <property type="entry name" value="FoP_C"/>
</dbReference>